<organism evidence="2 3">
    <name type="scientific">Potamilus streckersoni</name>
    <dbReference type="NCBI Taxonomy" id="2493646"/>
    <lineage>
        <taxon>Eukaryota</taxon>
        <taxon>Metazoa</taxon>
        <taxon>Spiralia</taxon>
        <taxon>Lophotrochozoa</taxon>
        <taxon>Mollusca</taxon>
        <taxon>Bivalvia</taxon>
        <taxon>Autobranchia</taxon>
        <taxon>Heteroconchia</taxon>
        <taxon>Palaeoheterodonta</taxon>
        <taxon>Unionida</taxon>
        <taxon>Unionoidea</taxon>
        <taxon>Unionidae</taxon>
        <taxon>Ambleminae</taxon>
        <taxon>Lampsilini</taxon>
        <taxon>Potamilus</taxon>
    </lineage>
</organism>
<reference evidence="2" key="3">
    <citation type="submission" date="2023-05" db="EMBL/GenBank/DDBJ databases">
        <authorList>
            <person name="Smith C.H."/>
        </authorList>
    </citation>
    <scope>NUCLEOTIDE SEQUENCE</scope>
    <source>
        <strain evidence="2">CHS0354</strain>
        <tissue evidence="2">Mantle</tissue>
    </source>
</reference>
<comment type="caution">
    <text evidence="2">The sequence shown here is derived from an EMBL/GenBank/DDBJ whole genome shotgun (WGS) entry which is preliminary data.</text>
</comment>
<gene>
    <name evidence="2" type="ORF">CHS0354_004100</name>
</gene>
<dbReference type="AlphaFoldDB" id="A0AAE0VWP5"/>
<keyword evidence="1" id="KW-0812">Transmembrane</keyword>
<evidence type="ECO:0000313" key="3">
    <source>
        <dbReference type="Proteomes" id="UP001195483"/>
    </source>
</evidence>
<evidence type="ECO:0000256" key="1">
    <source>
        <dbReference type="SAM" id="Phobius"/>
    </source>
</evidence>
<evidence type="ECO:0000313" key="2">
    <source>
        <dbReference type="EMBL" id="KAK3592876.1"/>
    </source>
</evidence>
<feature type="transmembrane region" description="Helical" evidence="1">
    <location>
        <begin position="77"/>
        <end position="96"/>
    </location>
</feature>
<sequence>MPEFWKGHGHGSTAHPYIRPIRVGGLANPLTTYRGPRIKTACFWRQATVLILETSAALAVHALSANLTGFRKATYEFYDLILVVNTSLIVGLVFPYKNLAARFSMQVRTLKKS</sequence>
<name>A0AAE0VWP5_9BIVA</name>
<keyword evidence="1" id="KW-0472">Membrane</keyword>
<reference evidence="2" key="2">
    <citation type="journal article" date="2021" name="Genome Biol. Evol.">
        <title>Developing a high-quality reference genome for a parasitic bivalve with doubly uniparental inheritance (Bivalvia: Unionida).</title>
        <authorList>
            <person name="Smith C.H."/>
        </authorList>
    </citation>
    <scope>NUCLEOTIDE SEQUENCE</scope>
    <source>
        <strain evidence="2">CHS0354</strain>
        <tissue evidence="2">Mantle</tissue>
    </source>
</reference>
<reference evidence="2" key="1">
    <citation type="journal article" date="2021" name="Genome Biol. Evol.">
        <title>A High-Quality Reference Genome for a Parasitic Bivalve with Doubly Uniparental Inheritance (Bivalvia: Unionida).</title>
        <authorList>
            <person name="Smith C.H."/>
        </authorList>
    </citation>
    <scope>NUCLEOTIDE SEQUENCE</scope>
    <source>
        <strain evidence="2">CHS0354</strain>
    </source>
</reference>
<dbReference type="EMBL" id="JAEAOA010000316">
    <property type="protein sequence ID" value="KAK3592876.1"/>
    <property type="molecule type" value="Genomic_DNA"/>
</dbReference>
<dbReference type="Proteomes" id="UP001195483">
    <property type="component" value="Unassembled WGS sequence"/>
</dbReference>
<keyword evidence="3" id="KW-1185">Reference proteome</keyword>
<protein>
    <submittedName>
        <fullName evidence="2">Uncharacterized protein</fullName>
    </submittedName>
</protein>
<accession>A0AAE0VWP5</accession>
<feature type="transmembrane region" description="Helical" evidence="1">
    <location>
        <begin position="43"/>
        <end position="65"/>
    </location>
</feature>
<keyword evidence="1" id="KW-1133">Transmembrane helix</keyword>
<proteinExistence type="predicted"/>